<feature type="repeat" description="ANK" evidence="3">
    <location>
        <begin position="345"/>
        <end position="377"/>
    </location>
</feature>
<dbReference type="Gene3D" id="1.25.40.20">
    <property type="entry name" value="Ankyrin repeat-containing domain"/>
    <property type="match status" value="2"/>
</dbReference>
<dbReference type="PROSITE" id="PS50297">
    <property type="entry name" value="ANK_REP_REGION"/>
    <property type="match status" value="1"/>
</dbReference>
<dbReference type="InterPro" id="IPR002110">
    <property type="entry name" value="Ankyrin_rpt"/>
</dbReference>
<dbReference type="InterPro" id="IPR036770">
    <property type="entry name" value="Ankyrin_rpt-contain_sf"/>
</dbReference>
<keyword evidence="1" id="KW-0677">Repeat</keyword>
<keyword evidence="2 3" id="KW-0040">ANK repeat</keyword>
<evidence type="ECO:0000256" key="1">
    <source>
        <dbReference type="ARBA" id="ARBA00022737"/>
    </source>
</evidence>
<comment type="caution">
    <text evidence="4">The sequence shown here is derived from an EMBL/GenBank/DDBJ whole genome shotgun (WGS) entry which is preliminary data.</text>
</comment>
<evidence type="ECO:0000313" key="5">
    <source>
        <dbReference type="Proteomes" id="UP001211907"/>
    </source>
</evidence>
<name>A0AAD5SUT9_9FUNG</name>
<evidence type="ECO:0008006" key="6">
    <source>
        <dbReference type="Google" id="ProtNLM"/>
    </source>
</evidence>
<feature type="repeat" description="ANK" evidence="3">
    <location>
        <begin position="268"/>
        <end position="300"/>
    </location>
</feature>
<protein>
    <recommendedName>
        <fullName evidence="6">Ankyrin</fullName>
    </recommendedName>
</protein>
<dbReference type="Pfam" id="PF00023">
    <property type="entry name" value="Ank"/>
    <property type="match status" value="1"/>
</dbReference>
<dbReference type="EMBL" id="JADGJH010001671">
    <property type="protein sequence ID" value="KAJ3111053.1"/>
    <property type="molecule type" value="Genomic_DNA"/>
</dbReference>
<organism evidence="4 5">
    <name type="scientific">Physocladia obscura</name>
    <dbReference type="NCBI Taxonomy" id="109957"/>
    <lineage>
        <taxon>Eukaryota</taxon>
        <taxon>Fungi</taxon>
        <taxon>Fungi incertae sedis</taxon>
        <taxon>Chytridiomycota</taxon>
        <taxon>Chytridiomycota incertae sedis</taxon>
        <taxon>Chytridiomycetes</taxon>
        <taxon>Chytridiales</taxon>
        <taxon>Chytriomycetaceae</taxon>
        <taxon>Physocladia</taxon>
    </lineage>
</organism>
<proteinExistence type="predicted"/>
<dbReference type="SUPFAM" id="SSF48403">
    <property type="entry name" value="Ankyrin repeat"/>
    <property type="match status" value="1"/>
</dbReference>
<dbReference type="Pfam" id="PF12796">
    <property type="entry name" value="Ank_2"/>
    <property type="match status" value="1"/>
</dbReference>
<sequence length="433" mass="48156">MLLTAHDILPLSPVPFLPLPPLPPLLPFRVGPTEERYASFLHDHRTREEDAIAVFRLRYAQKIYVELVAEIAVSKRWARLWRVLFPPVPVSFFQANTQNPKHIKNNYFNNDISFNSLDSFSSNHHLFVRNRIVLVGWHVDTTQQNEYEEENCTSNFNLQSATDADNALVQASMFDRAEMVNWLLFRGVYLSSSNSNSNTTAVKQEDFDSSEILNQSIIYPGPDIIKNVFNLITVQGLTTALILSAKHPGSLSTLSLILNHPLSDVNAHDGSPLAWSSRMGCLEAVKLLLAHGADAKIRNGIAGLWAAGLMDIHAQEEYGLRWAVARGHLHTVQYLCKAGAMVDAMGGFSLRHAVQMGHEEIIDVLLASGADVLIASRQADVREGRNVGDTADDENALVRWAAHTGNTQLAEKLKAALLASRIRQRICLVDLEE</sequence>
<accession>A0AAD5SUT9</accession>
<dbReference type="PROSITE" id="PS50088">
    <property type="entry name" value="ANK_REPEAT"/>
    <property type="match status" value="2"/>
</dbReference>
<evidence type="ECO:0000256" key="2">
    <source>
        <dbReference type="ARBA" id="ARBA00023043"/>
    </source>
</evidence>
<evidence type="ECO:0000313" key="4">
    <source>
        <dbReference type="EMBL" id="KAJ3111053.1"/>
    </source>
</evidence>
<gene>
    <name evidence="4" type="ORF">HK100_002827</name>
</gene>
<evidence type="ECO:0000256" key="3">
    <source>
        <dbReference type="PROSITE-ProRule" id="PRU00023"/>
    </source>
</evidence>
<keyword evidence="5" id="KW-1185">Reference proteome</keyword>
<dbReference type="PANTHER" id="PTHR24198:SF165">
    <property type="entry name" value="ANKYRIN REPEAT-CONTAINING PROTEIN-RELATED"/>
    <property type="match status" value="1"/>
</dbReference>
<dbReference type="AlphaFoldDB" id="A0AAD5SUT9"/>
<reference evidence="4" key="1">
    <citation type="submission" date="2020-05" db="EMBL/GenBank/DDBJ databases">
        <title>Phylogenomic resolution of chytrid fungi.</title>
        <authorList>
            <person name="Stajich J.E."/>
            <person name="Amses K."/>
            <person name="Simmons R."/>
            <person name="Seto K."/>
            <person name="Myers J."/>
            <person name="Bonds A."/>
            <person name="Quandt C.A."/>
            <person name="Barry K."/>
            <person name="Liu P."/>
            <person name="Grigoriev I."/>
            <person name="Longcore J.E."/>
            <person name="James T.Y."/>
        </authorList>
    </citation>
    <scope>NUCLEOTIDE SEQUENCE</scope>
    <source>
        <strain evidence="4">JEL0513</strain>
    </source>
</reference>
<dbReference type="PANTHER" id="PTHR24198">
    <property type="entry name" value="ANKYRIN REPEAT AND PROTEIN KINASE DOMAIN-CONTAINING PROTEIN"/>
    <property type="match status" value="1"/>
</dbReference>
<dbReference type="Proteomes" id="UP001211907">
    <property type="component" value="Unassembled WGS sequence"/>
</dbReference>
<dbReference type="SMART" id="SM00248">
    <property type="entry name" value="ANK"/>
    <property type="match status" value="5"/>
</dbReference>